<dbReference type="PhylomeDB" id="D2A2B7"/>
<dbReference type="EMBL" id="KQ971338">
    <property type="protein sequence ID" value="EFA02168.1"/>
    <property type="molecule type" value="Genomic_DNA"/>
</dbReference>
<evidence type="ECO:0000256" key="5">
    <source>
        <dbReference type="SAM" id="MobiDB-lite"/>
    </source>
</evidence>
<evidence type="ECO:0000256" key="4">
    <source>
        <dbReference type="SAM" id="Coils"/>
    </source>
</evidence>
<keyword evidence="3" id="KW-0206">Cytoskeleton</keyword>
<comment type="subcellular location">
    <subcellularLocation>
        <location evidence="1">Cytoplasm</location>
        <location evidence="1">Cytoskeleton</location>
        <location evidence="1">Spindle</location>
    </subcellularLocation>
</comment>
<evidence type="ECO:0000313" key="7">
    <source>
        <dbReference type="EMBL" id="EFA02168.1"/>
    </source>
</evidence>
<dbReference type="Gene3D" id="1.10.287.1490">
    <property type="match status" value="1"/>
</dbReference>
<sequence length="813" mass="95099">MSFSKAKIQRFNDVKECTPSPATYNVSLQEKVKLGLISKPGTYSKLGSPTRSETGSVHSTPCFQTPTLPLKKKKFLSFKSAKTSSQQEELREKIVECSNKDQYIRDLIEQIEEMTGKVNNLERENLRLLEEKNGCEGALSDLRQQHLEDNLKRTKKYEGINTNLQNVNKQLRQVRREYEELKSQNLVELSKLLSNIAKFQKLYDDSVKQSREETEALVKKLEDSEAKVVLLEDELRGKNKEHSKKVETLLAQHETLLKKFEENQIKAARLEGEFSQKLQEKNEEVEALLKKLEDNENELREKNEEHSKKVETLLAQHDTLLKKLEESQIKAARLEEEFSQKLQEKNQELEESEAKIALLERKNSEEHSKETRVLLKKLEESQAKVTLLEENFKDVKLLTDLQICDKIKEVEDGWKQKLEEKQREHEAILKECQAISEYTIIQSEVEKNQVKKLLEEKEQSHQALVKKFELLEEEVGFMKSEKHKYQLSISTFKDTIEVLKKRLFNSDRDVEQLKEELEKCEEKILTYEKKIAELSSQLLETQTANEELEMQYESTSKLMQNQVQTIEKNLLSKVEVLQNEAKQLKKDKQLLNEVLSQHHDQQKLLNEAQKAIEKSHSLIYDLENRQSELEDRVRSYKLKLDEETEEAAEIRKKYIEKSGKYDELAHQFEQLLQELDKAKDRIQELENLIGPYQEQLEAYQNELVVLTNEKNVFENEAKELSLKYAEILGHQNHSQKIKHIEDLKTKYLEKTKKNVDLEAKNLKLNKLIDKLSRQIEDMNKPGKKYKLVEDKENLASPKSLKGTQSPGPLKDKN</sequence>
<keyword evidence="4" id="KW-0175">Coiled coil</keyword>
<keyword evidence="2" id="KW-0963">Cytoplasm</keyword>
<evidence type="ECO:0000256" key="2">
    <source>
        <dbReference type="ARBA" id="ARBA00022490"/>
    </source>
</evidence>
<proteinExistence type="predicted"/>
<dbReference type="PANTHER" id="PTHR18956">
    <property type="entry name" value="HYALURONAN MEDIATED MOTILITY RECEPTOR"/>
    <property type="match status" value="1"/>
</dbReference>
<dbReference type="PANTHER" id="PTHR18956:SF6">
    <property type="entry name" value="HYALURONAN MEDIATED MOTILITY RECEPTOR"/>
    <property type="match status" value="1"/>
</dbReference>
<protein>
    <recommendedName>
        <fullName evidence="6">Hyaluronan-mediated motility receptor C-terminal domain-containing protein</fullName>
    </recommendedName>
</protein>
<dbReference type="HOGENOM" id="CLU_325872_0_0_1"/>
<dbReference type="InterPro" id="IPR026203">
    <property type="entry name" value="IHABP"/>
</dbReference>
<dbReference type="GO" id="GO:0005540">
    <property type="term" value="F:hyaluronic acid binding"/>
    <property type="evidence" value="ECO:0007669"/>
    <property type="project" value="InterPro"/>
</dbReference>
<dbReference type="InParanoid" id="D2A2B7"/>
<feature type="coiled-coil region" evidence="4">
    <location>
        <begin position="104"/>
        <end position="369"/>
    </location>
</feature>
<reference evidence="7 8" key="2">
    <citation type="journal article" date="2010" name="Nucleic Acids Res.">
        <title>BeetleBase in 2010: revisions to provide comprehensive genomic information for Tribolium castaneum.</title>
        <authorList>
            <person name="Kim H.S."/>
            <person name="Murphy T."/>
            <person name="Xia J."/>
            <person name="Caragea D."/>
            <person name="Park Y."/>
            <person name="Beeman R.W."/>
            <person name="Lorenzen M.D."/>
            <person name="Butcher S."/>
            <person name="Manak J.R."/>
            <person name="Brown S.J."/>
        </authorList>
    </citation>
    <scope>GENOME REANNOTATION</scope>
    <source>
        <strain evidence="7 8">Georgia GA2</strain>
    </source>
</reference>
<organism evidence="7 8">
    <name type="scientific">Tribolium castaneum</name>
    <name type="common">Red flour beetle</name>
    <dbReference type="NCBI Taxonomy" id="7070"/>
    <lineage>
        <taxon>Eukaryota</taxon>
        <taxon>Metazoa</taxon>
        <taxon>Ecdysozoa</taxon>
        <taxon>Arthropoda</taxon>
        <taxon>Hexapoda</taxon>
        <taxon>Insecta</taxon>
        <taxon>Pterygota</taxon>
        <taxon>Neoptera</taxon>
        <taxon>Endopterygota</taxon>
        <taxon>Coleoptera</taxon>
        <taxon>Polyphaga</taxon>
        <taxon>Cucujiformia</taxon>
        <taxon>Tenebrionidae</taxon>
        <taxon>Tenebrionidae incertae sedis</taxon>
        <taxon>Tribolium</taxon>
    </lineage>
</organism>
<dbReference type="InterPro" id="IPR031794">
    <property type="entry name" value="HMMR_C"/>
</dbReference>
<evidence type="ECO:0000256" key="1">
    <source>
        <dbReference type="ARBA" id="ARBA00004186"/>
    </source>
</evidence>
<feature type="compositionally biased region" description="Basic and acidic residues" evidence="5">
    <location>
        <begin position="779"/>
        <end position="793"/>
    </location>
</feature>
<name>D2A2B7_TRICA</name>
<dbReference type="Proteomes" id="UP000007266">
    <property type="component" value="Linkage group 4"/>
</dbReference>
<dbReference type="AlphaFoldDB" id="D2A2B7"/>
<dbReference type="Pfam" id="PF15908">
    <property type="entry name" value="HMMR_C"/>
    <property type="match status" value="1"/>
</dbReference>
<dbReference type="GO" id="GO:0005819">
    <property type="term" value="C:spindle"/>
    <property type="evidence" value="ECO:0007669"/>
    <property type="project" value="UniProtKB-SubCell"/>
</dbReference>
<accession>D2A2B7</accession>
<dbReference type="OMA" id="NEAPTCA"/>
<evidence type="ECO:0000313" key="8">
    <source>
        <dbReference type="Proteomes" id="UP000007266"/>
    </source>
</evidence>
<reference evidence="7 8" key="1">
    <citation type="journal article" date="2008" name="Nature">
        <title>The genome of the model beetle and pest Tribolium castaneum.</title>
        <authorList>
            <consortium name="Tribolium Genome Sequencing Consortium"/>
            <person name="Richards S."/>
            <person name="Gibbs R.A."/>
            <person name="Weinstock G.M."/>
            <person name="Brown S.J."/>
            <person name="Denell R."/>
            <person name="Beeman R.W."/>
            <person name="Gibbs R."/>
            <person name="Beeman R.W."/>
            <person name="Brown S.J."/>
            <person name="Bucher G."/>
            <person name="Friedrich M."/>
            <person name="Grimmelikhuijzen C.J."/>
            <person name="Klingler M."/>
            <person name="Lorenzen M."/>
            <person name="Richards S."/>
            <person name="Roth S."/>
            <person name="Schroder R."/>
            <person name="Tautz D."/>
            <person name="Zdobnov E.M."/>
            <person name="Muzny D."/>
            <person name="Gibbs R.A."/>
            <person name="Weinstock G.M."/>
            <person name="Attaway T."/>
            <person name="Bell S."/>
            <person name="Buhay C.J."/>
            <person name="Chandrabose M.N."/>
            <person name="Chavez D."/>
            <person name="Clerk-Blankenburg K.P."/>
            <person name="Cree A."/>
            <person name="Dao M."/>
            <person name="Davis C."/>
            <person name="Chacko J."/>
            <person name="Dinh H."/>
            <person name="Dugan-Rocha S."/>
            <person name="Fowler G."/>
            <person name="Garner T.T."/>
            <person name="Garnes J."/>
            <person name="Gnirke A."/>
            <person name="Hawes A."/>
            <person name="Hernandez J."/>
            <person name="Hines S."/>
            <person name="Holder M."/>
            <person name="Hume J."/>
            <person name="Jhangiani S.N."/>
            <person name="Joshi V."/>
            <person name="Khan Z.M."/>
            <person name="Jackson L."/>
            <person name="Kovar C."/>
            <person name="Kowis A."/>
            <person name="Lee S."/>
            <person name="Lewis L.R."/>
            <person name="Margolis J."/>
            <person name="Morgan M."/>
            <person name="Nazareth L.V."/>
            <person name="Nguyen N."/>
            <person name="Okwuonu G."/>
            <person name="Parker D."/>
            <person name="Richards S."/>
            <person name="Ruiz S.J."/>
            <person name="Santibanez J."/>
            <person name="Savard J."/>
            <person name="Scherer S.E."/>
            <person name="Schneider B."/>
            <person name="Sodergren E."/>
            <person name="Tautz D."/>
            <person name="Vattahil S."/>
            <person name="Villasana D."/>
            <person name="White C.S."/>
            <person name="Wright R."/>
            <person name="Park Y."/>
            <person name="Beeman R.W."/>
            <person name="Lord J."/>
            <person name="Oppert B."/>
            <person name="Lorenzen M."/>
            <person name="Brown S."/>
            <person name="Wang L."/>
            <person name="Savard J."/>
            <person name="Tautz D."/>
            <person name="Richards S."/>
            <person name="Weinstock G."/>
            <person name="Gibbs R.A."/>
            <person name="Liu Y."/>
            <person name="Worley K."/>
            <person name="Weinstock G."/>
            <person name="Elsik C.G."/>
            <person name="Reese J.T."/>
            <person name="Elhaik E."/>
            <person name="Landan G."/>
            <person name="Graur D."/>
            <person name="Arensburger P."/>
            <person name="Atkinson P."/>
            <person name="Beeman R.W."/>
            <person name="Beidler J."/>
            <person name="Brown S.J."/>
            <person name="Demuth J.P."/>
            <person name="Drury D.W."/>
            <person name="Du Y.Z."/>
            <person name="Fujiwara H."/>
            <person name="Lorenzen M."/>
            <person name="Maselli V."/>
            <person name="Osanai M."/>
            <person name="Park Y."/>
            <person name="Robertson H.M."/>
            <person name="Tu Z."/>
            <person name="Wang J.J."/>
            <person name="Wang S."/>
            <person name="Richards S."/>
            <person name="Song H."/>
            <person name="Zhang L."/>
            <person name="Sodergren E."/>
            <person name="Werner D."/>
            <person name="Stanke M."/>
            <person name="Morgenstern B."/>
            <person name="Solovyev V."/>
            <person name="Kosarev P."/>
            <person name="Brown G."/>
            <person name="Chen H.C."/>
            <person name="Ermolaeva O."/>
            <person name="Hlavina W."/>
            <person name="Kapustin Y."/>
            <person name="Kiryutin B."/>
            <person name="Kitts P."/>
            <person name="Maglott D."/>
            <person name="Pruitt K."/>
            <person name="Sapojnikov V."/>
            <person name="Souvorov A."/>
            <person name="Mackey A.J."/>
            <person name="Waterhouse R.M."/>
            <person name="Wyder S."/>
            <person name="Zdobnov E.M."/>
            <person name="Zdobnov E.M."/>
            <person name="Wyder S."/>
            <person name="Kriventseva E.V."/>
            <person name="Kadowaki T."/>
            <person name="Bork P."/>
            <person name="Aranda M."/>
            <person name="Bao R."/>
            <person name="Beermann A."/>
            <person name="Berns N."/>
            <person name="Bolognesi R."/>
            <person name="Bonneton F."/>
            <person name="Bopp D."/>
            <person name="Brown S.J."/>
            <person name="Bucher G."/>
            <person name="Butts T."/>
            <person name="Chaumot A."/>
            <person name="Denell R.E."/>
            <person name="Ferrier D.E."/>
            <person name="Friedrich M."/>
            <person name="Gordon C.M."/>
            <person name="Jindra M."/>
            <person name="Klingler M."/>
            <person name="Lan Q."/>
            <person name="Lattorff H.M."/>
            <person name="Laudet V."/>
            <person name="von Levetsow C."/>
            <person name="Liu Z."/>
            <person name="Lutz R."/>
            <person name="Lynch J.A."/>
            <person name="da Fonseca R.N."/>
            <person name="Posnien N."/>
            <person name="Reuter R."/>
            <person name="Roth S."/>
            <person name="Savard J."/>
            <person name="Schinko J.B."/>
            <person name="Schmitt C."/>
            <person name="Schoppmeier M."/>
            <person name="Schroder R."/>
            <person name="Shippy T.D."/>
            <person name="Simonnet F."/>
            <person name="Marques-Souza H."/>
            <person name="Tautz D."/>
            <person name="Tomoyasu Y."/>
            <person name="Trauner J."/>
            <person name="Van der Zee M."/>
            <person name="Vervoort M."/>
            <person name="Wittkopp N."/>
            <person name="Wimmer E.A."/>
            <person name="Yang X."/>
            <person name="Jones A.K."/>
            <person name="Sattelle D.B."/>
            <person name="Ebert P.R."/>
            <person name="Nelson D."/>
            <person name="Scott J.G."/>
            <person name="Beeman R.W."/>
            <person name="Muthukrishnan S."/>
            <person name="Kramer K.J."/>
            <person name="Arakane Y."/>
            <person name="Beeman R.W."/>
            <person name="Zhu Q."/>
            <person name="Hogenkamp D."/>
            <person name="Dixit R."/>
            <person name="Oppert B."/>
            <person name="Jiang H."/>
            <person name="Zou Z."/>
            <person name="Marshall J."/>
            <person name="Elpidina E."/>
            <person name="Vinokurov K."/>
            <person name="Oppert C."/>
            <person name="Zou Z."/>
            <person name="Evans J."/>
            <person name="Lu Z."/>
            <person name="Zhao P."/>
            <person name="Sumathipala N."/>
            <person name="Altincicek B."/>
            <person name="Vilcinskas A."/>
            <person name="Williams M."/>
            <person name="Hultmark D."/>
            <person name="Hetru C."/>
            <person name="Jiang H."/>
            <person name="Grimmelikhuijzen C.J."/>
            <person name="Hauser F."/>
            <person name="Cazzamali G."/>
            <person name="Williamson M."/>
            <person name="Park Y."/>
            <person name="Li B."/>
            <person name="Tanaka Y."/>
            <person name="Predel R."/>
            <person name="Neupert S."/>
            <person name="Schachtner J."/>
            <person name="Verleyen P."/>
            <person name="Raible F."/>
            <person name="Bork P."/>
            <person name="Friedrich M."/>
            <person name="Walden K.K."/>
            <person name="Robertson H.M."/>
            <person name="Angeli S."/>
            <person name="Foret S."/>
            <person name="Bucher G."/>
            <person name="Schuetz S."/>
            <person name="Maleszka R."/>
            <person name="Wimmer E.A."/>
            <person name="Beeman R.W."/>
            <person name="Lorenzen M."/>
            <person name="Tomoyasu Y."/>
            <person name="Miller S.C."/>
            <person name="Grossmann D."/>
            <person name="Bucher G."/>
        </authorList>
    </citation>
    <scope>NUCLEOTIDE SEQUENCE [LARGE SCALE GENOMIC DNA]</scope>
    <source>
        <strain evidence="7 8">Georgia GA2</strain>
    </source>
</reference>
<gene>
    <name evidence="7" type="primary">AUGUSTUS-3.0.2_07824</name>
    <name evidence="7" type="ORF">TcasGA2_TC007824</name>
</gene>
<feature type="coiled-coil region" evidence="4">
    <location>
        <begin position="404"/>
        <end position="774"/>
    </location>
</feature>
<evidence type="ECO:0000256" key="3">
    <source>
        <dbReference type="ARBA" id="ARBA00023212"/>
    </source>
</evidence>
<feature type="domain" description="Hyaluronan-mediated motility receptor C-terminal" evidence="6">
    <location>
        <begin position="659"/>
        <end position="798"/>
    </location>
</feature>
<dbReference type="KEGG" id="tca:663740"/>
<evidence type="ECO:0000259" key="6">
    <source>
        <dbReference type="Pfam" id="PF15908"/>
    </source>
</evidence>
<dbReference type="eggNOG" id="ENOG502QQJM">
    <property type="taxonomic scope" value="Eukaryota"/>
</dbReference>
<feature type="region of interest" description="Disordered" evidence="5">
    <location>
        <begin position="779"/>
        <end position="813"/>
    </location>
</feature>
<keyword evidence="8" id="KW-1185">Reference proteome</keyword>
<dbReference type="STRING" id="7070.D2A2B7"/>
<dbReference type="OrthoDB" id="419631at2759"/>